<proteinExistence type="predicted"/>
<evidence type="ECO:0000313" key="1">
    <source>
        <dbReference type="EMBL" id="KAL0489872.1"/>
    </source>
</evidence>
<evidence type="ECO:0000313" key="2">
    <source>
        <dbReference type="Proteomes" id="UP001431209"/>
    </source>
</evidence>
<reference evidence="1 2" key="1">
    <citation type="submission" date="2024-03" db="EMBL/GenBank/DDBJ databases">
        <title>The Acrasis kona genome and developmental transcriptomes reveal deep origins of eukaryotic multicellular pathways.</title>
        <authorList>
            <person name="Sheikh S."/>
            <person name="Fu C.-J."/>
            <person name="Brown M.W."/>
            <person name="Baldauf S.L."/>
        </authorList>
    </citation>
    <scope>NUCLEOTIDE SEQUENCE [LARGE SCALE GENOMIC DNA]</scope>
    <source>
        <strain evidence="1 2">ATCC MYA-3509</strain>
    </source>
</reference>
<dbReference type="Proteomes" id="UP001431209">
    <property type="component" value="Unassembled WGS sequence"/>
</dbReference>
<comment type="caution">
    <text evidence="1">The sequence shown here is derived from an EMBL/GenBank/DDBJ whole genome shotgun (WGS) entry which is preliminary data.</text>
</comment>
<gene>
    <name evidence="1" type="ORF">AKO1_009341</name>
</gene>
<protein>
    <submittedName>
        <fullName evidence="1">Acetyl-coenzyme A synthetase</fullName>
    </submittedName>
</protein>
<dbReference type="AlphaFoldDB" id="A0AAW2ZJ06"/>
<accession>A0AAW2ZJ06</accession>
<keyword evidence="2" id="KW-1185">Reference proteome</keyword>
<sequence length="111" mass="13055">MTEQIKQEDDNSREPFYIYLQNSELNANLQKYISSFVQHIAGILEKDEPNVRRIISFLPERNGVLLFGFRLSTVKVVYKFLKKLDQEKHNINFEVNLVLVESHKMTSGFSF</sequence>
<name>A0AAW2ZJ06_9EUKA</name>
<organism evidence="1 2">
    <name type="scientific">Acrasis kona</name>
    <dbReference type="NCBI Taxonomy" id="1008807"/>
    <lineage>
        <taxon>Eukaryota</taxon>
        <taxon>Discoba</taxon>
        <taxon>Heterolobosea</taxon>
        <taxon>Tetramitia</taxon>
        <taxon>Eutetramitia</taxon>
        <taxon>Acrasidae</taxon>
        <taxon>Acrasis</taxon>
    </lineage>
</organism>
<dbReference type="EMBL" id="JAOPGA020001610">
    <property type="protein sequence ID" value="KAL0489872.1"/>
    <property type="molecule type" value="Genomic_DNA"/>
</dbReference>